<dbReference type="EMBL" id="JACMSC010000005">
    <property type="protein sequence ID" value="KAG6521141.1"/>
    <property type="molecule type" value="Genomic_DNA"/>
</dbReference>
<name>A0A8J5HCN6_ZINOF</name>
<keyword evidence="2" id="KW-1185">Reference proteome</keyword>
<accession>A0A8J5HCN6</accession>
<dbReference type="PANTHER" id="PTHR33148">
    <property type="entry name" value="PLASTID MOVEMENT IMPAIRED PROTEIN-RELATED"/>
    <property type="match status" value="1"/>
</dbReference>
<dbReference type="Pfam" id="PF14009">
    <property type="entry name" value="PADRE"/>
    <property type="match status" value="1"/>
</dbReference>
<evidence type="ECO:0000313" key="1">
    <source>
        <dbReference type="EMBL" id="KAG6521141.1"/>
    </source>
</evidence>
<dbReference type="OrthoDB" id="676555at2759"/>
<proteinExistence type="predicted"/>
<evidence type="ECO:0000313" key="2">
    <source>
        <dbReference type="Proteomes" id="UP000734854"/>
    </source>
</evidence>
<comment type="caution">
    <text evidence="1">The sequence shown here is derived from an EMBL/GenBank/DDBJ whole genome shotgun (WGS) entry which is preliminary data.</text>
</comment>
<dbReference type="InterPro" id="IPR025322">
    <property type="entry name" value="PADRE_dom"/>
</dbReference>
<sequence>MGNAIGAKKKSAKVMKIDGTTFKVKPLVLAMKLLRDHPGHDLLESDDVKCHGVRARPLHPTAPLKPGKLYFLVELPLRLQRRAWSGNLQVSAKERLESLKIIRRSMSDMSLANEASAYATAGDVEETKGGGVRMRVRLPKVLVEKLMQESKDATEAAEKIMKLCAEKDCGATRAVHQTLSSVKSAQQEKHARFALAPDEIIG</sequence>
<protein>
    <submittedName>
        <fullName evidence="1">Uncharacterized protein</fullName>
    </submittedName>
</protein>
<reference evidence="1 2" key="1">
    <citation type="submission" date="2020-08" db="EMBL/GenBank/DDBJ databases">
        <title>Plant Genome Project.</title>
        <authorList>
            <person name="Zhang R.-G."/>
        </authorList>
    </citation>
    <scope>NUCLEOTIDE SEQUENCE [LARGE SCALE GENOMIC DNA]</scope>
    <source>
        <tissue evidence="1">Rhizome</tissue>
    </source>
</reference>
<gene>
    <name evidence="1" type="ORF">ZIOFF_018207</name>
</gene>
<dbReference type="AlphaFoldDB" id="A0A8J5HCN6"/>
<organism evidence="1 2">
    <name type="scientific">Zingiber officinale</name>
    <name type="common">Ginger</name>
    <name type="synonym">Amomum zingiber</name>
    <dbReference type="NCBI Taxonomy" id="94328"/>
    <lineage>
        <taxon>Eukaryota</taxon>
        <taxon>Viridiplantae</taxon>
        <taxon>Streptophyta</taxon>
        <taxon>Embryophyta</taxon>
        <taxon>Tracheophyta</taxon>
        <taxon>Spermatophyta</taxon>
        <taxon>Magnoliopsida</taxon>
        <taxon>Liliopsida</taxon>
        <taxon>Zingiberales</taxon>
        <taxon>Zingiberaceae</taxon>
        <taxon>Zingiber</taxon>
    </lineage>
</organism>
<dbReference type="Proteomes" id="UP000734854">
    <property type="component" value="Unassembled WGS sequence"/>
</dbReference>
<dbReference type="PANTHER" id="PTHR33148:SF3">
    <property type="entry name" value="DUF4228 DOMAIN PROTEIN"/>
    <property type="match status" value="1"/>
</dbReference>